<name>A0A1T2Y7T3_PSEFL</name>
<protein>
    <submittedName>
        <fullName evidence="1">CoiA-like domain protein</fullName>
    </submittedName>
</protein>
<dbReference type="AlphaFoldDB" id="A0A1T2Y7T3"/>
<comment type="caution">
    <text evidence="1">The sequence shown here is derived from an EMBL/GenBank/DDBJ whole genome shotgun (WGS) entry which is preliminary data.</text>
</comment>
<proteinExistence type="predicted"/>
<reference evidence="1 2" key="1">
    <citation type="submission" date="2016-12" db="EMBL/GenBank/DDBJ databases">
        <title>Draft genome sequences of seven strains of Pseudomonas fluorescens that produce 4-formylaminooxyvinylglycine.</title>
        <authorList>
            <person name="Okrent R.A."/>
            <person name="Manning V.A."/>
            <person name="Trippe K.M."/>
        </authorList>
    </citation>
    <scope>NUCLEOTIDE SEQUENCE [LARGE SCALE GENOMIC DNA]</scope>
    <source>
        <strain evidence="1 2">P5A</strain>
    </source>
</reference>
<evidence type="ECO:0000313" key="2">
    <source>
        <dbReference type="Proteomes" id="UP000190965"/>
    </source>
</evidence>
<evidence type="ECO:0000313" key="1">
    <source>
        <dbReference type="EMBL" id="OPA88086.1"/>
    </source>
</evidence>
<dbReference type="Proteomes" id="UP000190965">
    <property type="component" value="Unassembled WGS sequence"/>
</dbReference>
<dbReference type="EMBL" id="MSDF01000042">
    <property type="protein sequence ID" value="OPA88086.1"/>
    <property type="molecule type" value="Genomic_DNA"/>
</dbReference>
<gene>
    <name evidence="1" type="ORF">BFW87_23430</name>
</gene>
<organism evidence="1 2">
    <name type="scientific">Pseudomonas fluorescens</name>
    <dbReference type="NCBI Taxonomy" id="294"/>
    <lineage>
        <taxon>Bacteria</taxon>
        <taxon>Pseudomonadati</taxon>
        <taxon>Pseudomonadota</taxon>
        <taxon>Gammaproteobacteria</taxon>
        <taxon>Pseudomonadales</taxon>
        <taxon>Pseudomonadaceae</taxon>
        <taxon>Pseudomonas</taxon>
    </lineage>
</organism>
<sequence>MQYAVVGGHRLEPFRGGRGKCPICGSVMIAKCGPRILHHWSHFGRRNCDAWWESETIWHRDWKSQFPADWAEVHHQAPDGEIHRADIKTPKGIVVEIQHSPMSDAERISREKFYKNMVWIIDGRVFKRNFDIYHMLPNPNSKLAEDIVWIKASRPMQGAARGIFFKLTEALQCTPGASKKTLNSGMMHFFNEIERDVILEFRGHHQYDWVRPRRTWLDSSCPVYIDFGWDCLVKLSLYDEYALPCVVLVSKFQFIHDAMTVSHASEICGVLDDLWTIGRY</sequence>
<accession>A0A1T2Y7T3</accession>